<dbReference type="SUPFAM" id="SSF56281">
    <property type="entry name" value="Metallo-hydrolase/oxidoreductase"/>
    <property type="match status" value="1"/>
</dbReference>
<sequence length="255" mass="28399">MPVPALTLTFLGTGGAQQVPAFGCRCPACERARNDPAYRRRPCSAMLQHGNALTLLDAGLHDLTERFTPENISQFLLTHYHMDHVQGLFPLRWGYGDAIPVYGPPDAQGCDDLYKHPGILDFNHHVAPFETFTLQDIRVTPLPLNHSRLTFGYLFDTGRMRLAYLTDTAGLPDATLHLLRQTPPDVIVIDCSHPPAECMPSNHNDLGAVIALCRQITVGQTILTHIGHRFDAWMMENPLPHGMHAARDGERLELE</sequence>
<dbReference type="PANTHER" id="PTHR42663:SF6">
    <property type="entry name" value="HYDROLASE C777.06C-RELATED"/>
    <property type="match status" value="1"/>
</dbReference>
<dbReference type="InterPro" id="IPR036866">
    <property type="entry name" value="RibonucZ/Hydroxyglut_hydro"/>
</dbReference>
<evidence type="ECO:0000313" key="3">
    <source>
        <dbReference type="Proteomes" id="UP000254848"/>
    </source>
</evidence>
<name>A0A370R186_9GAMM</name>
<organism evidence="2 3">
    <name type="scientific">Enterobacillus tribolii</name>
    <dbReference type="NCBI Taxonomy" id="1487935"/>
    <lineage>
        <taxon>Bacteria</taxon>
        <taxon>Pseudomonadati</taxon>
        <taxon>Pseudomonadota</taxon>
        <taxon>Gammaproteobacteria</taxon>
        <taxon>Enterobacterales</taxon>
        <taxon>Hafniaceae</taxon>
        <taxon>Enterobacillus</taxon>
    </lineage>
</organism>
<evidence type="ECO:0000313" key="2">
    <source>
        <dbReference type="EMBL" id="RDK95684.1"/>
    </source>
</evidence>
<evidence type="ECO:0000259" key="1">
    <source>
        <dbReference type="Pfam" id="PF12706"/>
    </source>
</evidence>
<dbReference type="AlphaFoldDB" id="A0A370R186"/>
<protein>
    <submittedName>
        <fullName evidence="2">5-phospho-alpha-D-ribosyl 1,2-cyclic phosphate phosphodiesterase</fullName>
    </submittedName>
</protein>
<dbReference type="NCBIfam" id="TIGR03307">
    <property type="entry name" value="PhnP"/>
    <property type="match status" value="1"/>
</dbReference>
<dbReference type="Proteomes" id="UP000254848">
    <property type="component" value="Unassembled WGS sequence"/>
</dbReference>
<proteinExistence type="predicted"/>
<dbReference type="InterPro" id="IPR017693">
    <property type="entry name" value="Phosphonate_metab_PhnP"/>
</dbReference>
<dbReference type="OrthoDB" id="9803916at2"/>
<dbReference type="Gene3D" id="3.60.15.10">
    <property type="entry name" value="Ribonuclease Z/Hydroxyacylglutathione hydrolase-like"/>
    <property type="match status" value="1"/>
</dbReference>
<dbReference type="EMBL" id="QRAP01000002">
    <property type="protein sequence ID" value="RDK95684.1"/>
    <property type="molecule type" value="Genomic_DNA"/>
</dbReference>
<dbReference type="RefSeq" id="WP_115457429.1">
    <property type="nucleotide sequence ID" value="NZ_QRAP01000002.1"/>
</dbReference>
<reference evidence="2 3" key="1">
    <citation type="submission" date="2018-07" db="EMBL/GenBank/DDBJ databases">
        <title>Genomic Encyclopedia of Type Strains, Phase IV (KMG-IV): sequencing the most valuable type-strain genomes for metagenomic binning, comparative biology and taxonomic classification.</title>
        <authorList>
            <person name="Goeker M."/>
        </authorList>
    </citation>
    <scope>NUCLEOTIDE SEQUENCE [LARGE SCALE GENOMIC DNA]</scope>
    <source>
        <strain evidence="2 3">DSM 103736</strain>
    </source>
</reference>
<comment type="caution">
    <text evidence="2">The sequence shown here is derived from an EMBL/GenBank/DDBJ whole genome shotgun (WGS) entry which is preliminary data.</text>
</comment>
<dbReference type="InterPro" id="IPR001279">
    <property type="entry name" value="Metallo-B-lactamas"/>
</dbReference>
<feature type="domain" description="Metallo-beta-lactamase" evidence="1">
    <location>
        <begin position="67"/>
        <end position="226"/>
    </location>
</feature>
<dbReference type="GO" id="GO:0019700">
    <property type="term" value="P:organic phosphonate catabolic process"/>
    <property type="evidence" value="ECO:0007669"/>
    <property type="project" value="InterPro"/>
</dbReference>
<dbReference type="PANTHER" id="PTHR42663">
    <property type="entry name" value="HYDROLASE C777.06C-RELATED-RELATED"/>
    <property type="match status" value="1"/>
</dbReference>
<dbReference type="GO" id="GO:0008081">
    <property type="term" value="F:phosphoric diester hydrolase activity"/>
    <property type="evidence" value="ECO:0007669"/>
    <property type="project" value="InterPro"/>
</dbReference>
<accession>A0A370R186</accession>
<keyword evidence="3" id="KW-1185">Reference proteome</keyword>
<gene>
    <name evidence="2" type="ORF">C8D90_102165</name>
</gene>
<dbReference type="InterPro" id="IPR035682">
    <property type="entry name" value="PhnP_MBL"/>
</dbReference>
<dbReference type="CDD" id="cd07736">
    <property type="entry name" value="PhnP-like_MBL-fold"/>
    <property type="match status" value="1"/>
</dbReference>
<dbReference type="Pfam" id="PF12706">
    <property type="entry name" value="Lactamase_B_2"/>
    <property type="match status" value="1"/>
</dbReference>